<accession>A0A5B7E789</accession>
<name>A0A5B7E789_PORTR</name>
<sequence length="325" mass="36341">MLTLQGGHKVDGCQLVKMDTTSEAVAEAFEVFTQHLNPWGNTAILTHTFHQLECFARAQAKLSSGQVPLRNEGLPHPAVTKYLKVLEKRLHTNLIRLHLLNNMIVTHLPTDLPPSANDQTLNTRTRPMTQQPPGTHFHKLFNKKQMPSLTFKKLAKNMETTEVSTEVSEFENLKTLMNNLRQILGHTQPSNSISLLPSGHGPYCKGITITGPAHAIMRQMLTEASNAAIQLKNAAAASEIKDTRKELRCQMGEVAKFAAVWSPYIDPYKVTGILDTIDSTLRDLINKRGRMAATILKQDDKTRNIPNPRKPIKVSYHQTLTNVSF</sequence>
<evidence type="ECO:0000313" key="2">
    <source>
        <dbReference type="Proteomes" id="UP000324222"/>
    </source>
</evidence>
<dbReference type="EMBL" id="VSRR010002033">
    <property type="protein sequence ID" value="MPC29205.1"/>
    <property type="molecule type" value="Genomic_DNA"/>
</dbReference>
<evidence type="ECO:0000313" key="1">
    <source>
        <dbReference type="EMBL" id="MPC29205.1"/>
    </source>
</evidence>
<organism evidence="1 2">
    <name type="scientific">Portunus trituberculatus</name>
    <name type="common">Swimming crab</name>
    <name type="synonym">Neptunus trituberculatus</name>
    <dbReference type="NCBI Taxonomy" id="210409"/>
    <lineage>
        <taxon>Eukaryota</taxon>
        <taxon>Metazoa</taxon>
        <taxon>Ecdysozoa</taxon>
        <taxon>Arthropoda</taxon>
        <taxon>Crustacea</taxon>
        <taxon>Multicrustacea</taxon>
        <taxon>Malacostraca</taxon>
        <taxon>Eumalacostraca</taxon>
        <taxon>Eucarida</taxon>
        <taxon>Decapoda</taxon>
        <taxon>Pleocyemata</taxon>
        <taxon>Brachyura</taxon>
        <taxon>Eubrachyura</taxon>
        <taxon>Portunoidea</taxon>
        <taxon>Portunidae</taxon>
        <taxon>Portuninae</taxon>
        <taxon>Portunus</taxon>
    </lineage>
</organism>
<comment type="caution">
    <text evidence="1">The sequence shown here is derived from an EMBL/GenBank/DDBJ whole genome shotgun (WGS) entry which is preliminary data.</text>
</comment>
<gene>
    <name evidence="1" type="ORF">E2C01_022426</name>
</gene>
<dbReference type="Proteomes" id="UP000324222">
    <property type="component" value="Unassembled WGS sequence"/>
</dbReference>
<keyword evidence="2" id="KW-1185">Reference proteome</keyword>
<protein>
    <submittedName>
        <fullName evidence="1">Uncharacterized protein</fullName>
    </submittedName>
</protein>
<proteinExistence type="predicted"/>
<dbReference type="AlphaFoldDB" id="A0A5B7E789"/>
<reference evidence="1 2" key="1">
    <citation type="submission" date="2019-05" db="EMBL/GenBank/DDBJ databases">
        <title>Another draft genome of Portunus trituberculatus and its Hox gene families provides insights of decapod evolution.</title>
        <authorList>
            <person name="Jeong J.-H."/>
            <person name="Song I."/>
            <person name="Kim S."/>
            <person name="Choi T."/>
            <person name="Kim D."/>
            <person name="Ryu S."/>
            <person name="Kim W."/>
        </authorList>
    </citation>
    <scope>NUCLEOTIDE SEQUENCE [LARGE SCALE GENOMIC DNA]</scope>
    <source>
        <tissue evidence="1">Muscle</tissue>
    </source>
</reference>